<accession>A0A812Q9C6</accession>
<organism evidence="1 2">
    <name type="scientific">Symbiodinium natans</name>
    <dbReference type="NCBI Taxonomy" id="878477"/>
    <lineage>
        <taxon>Eukaryota</taxon>
        <taxon>Sar</taxon>
        <taxon>Alveolata</taxon>
        <taxon>Dinophyceae</taxon>
        <taxon>Suessiales</taxon>
        <taxon>Symbiodiniaceae</taxon>
        <taxon>Symbiodinium</taxon>
    </lineage>
</organism>
<dbReference type="Proteomes" id="UP000604046">
    <property type="component" value="Unassembled WGS sequence"/>
</dbReference>
<protein>
    <submittedName>
        <fullName evidence="1">Uncharacterized protein</fullName>
    </submittedName>
</protein>
<evidence type="ECO:0000313" key="1">
    <source>
        <dbReference type="EMBL" id="CAE7361068.1"/>
    </source>
</evidence>
<name>A0A812Q9C6_9DINO</name>
<keyword evidence="2" id="KW-1185">Reference proteome</keyword>
<sequence>MLCCPIAKVDYRDELAGIKECLTGLGYCGPDQLDGFMISPIAKFWNANRSDPIVVYPGHCGIKQLHEPFARVGVADFKPCRRNSALIVPMRPKSNTAARRRHFGSALASRLFAGGGPFILQDSRRLVVSVLRQLGFLDTKLNSDLREALLVFINCTHNKSTLRQLDLLPCKCDTLKDVSGKLREAFASKNSAGLWQLPPADAQLRQLLVRESFLERPTSPAAEVFDAMRKYAKMQGWPMMRSYIGLVWRITYERNRSDPNRRRVVELDA</sequence>
<evidence type="ECO:0000313" key="2">
    <source>
        <dbReference type="Proteomes" id="UP000604046"/>
    </source>
</evidence>
<comment type="caution">
    <text evidence="1">The sequence shown here is derived from an EMBL/GenBank/DDBJ whole genome shotgun (WGS) entry which is preliminary data.</text>
</comment>
<proteinExistence type="predicted"/>
<dbReference type="EMBL" id="CAJNDS010002178">
    <property type="protein sequence ID" value="CAE7361068.1"/>
    <property type="molecule type" value="Genomic_DNA"/>
</dbReference>
<gene>
    <name evidence="1" type="ORF">SNAT2548_LOCUS19412</name>
</gene>
<dbReference type="AlphaFoldDB" id="A0A812Q9C6"/>
<dbReference type="OrthoDB" id="417596at2759"/>
<reference evidence="1" key="1">
    <citation type="submission" date="2021-02" db="EMBL/GenBank/DDBJ databases">
        <authorList>
            <person name="Dougan E. K."/>
            <person name="Rhodes N."/>
            <person name="Thang M."/>
            <person name="Chan C."/>
        </authorList>
    </citation>
    <scope>NUCLEOTIDE SEQUENCE</scope>
</reference>